<gene>
    <name evidence="3" type="ORF">WJX73_010825</name>
</gene>
<protein>
    <recommendedName>
        <fullName evidence="2">Thioredoxin domain-containing protein</fullName>
    </recommendedName>
</protein>
<sequence>MQLTTIRANALCPAVPGSGRHGCAYSPCAPSTSAPRLANSFTPAVRRQQVASSVGIPRRATRQLQVVHAGPGAPVTQKWWTKDNPPNMIKVTSVQHFIDVMAEAQDKLVVVEFYAKWCNACRTLFPKVCSLCGPDPNVLVLKVDWDENKDICTAMGIKVLPYFQFYRGPVGRIAQFPLSITKVQKLRDALQAFSGPRENGAPLPQLAEFPDTHPSRQLARLPKAGQAANNVVMHNKPSQLPRRQEQALQTA</sequence>
<dbReference type="Pfam" id="PF00085">
    <property type="entry name" value="Thioredoxin"/>
    <property type="match status" value="1"/>
</dbReference>
<dbReference type="InterPro" id="IPR013766">
    <property type="entry name" value="Thioredoxin_domain"/>
</dbReference>
<accession>A0AAW1PCD2</accession>
<dbReference type="PROSITE" id="PS51352">
    <property type="entry name" value="THIOREDOXIN_2"/>
    <property type="match status" value="1"/>
</dbReference>
<dbReference type="PANTHER" id="PTHR43601:SF32">
    <property type="entry name" value="THIOREDOXIN-LIKE 2-2, CHLOROPLASTIC"/>
    <property type="match status" value="1"/>
</dbReference>
<dbReference type="Gene3D" id="3.40.30.10">
    <property type="entry name" value="Glutaredoxin"/>
    <property type="match status" value="1"/>
</dbReference>
<evidence type="ECO:0000313" key="4">
    <source>
        <dbReference type="Proteomes" id="UP001465755"/>
    </source>
</evidence>
<organism evidence="3 4">
    <name type="scientific">Symbiochloris irregularis</name>
    <dbReference type="NCBI Taxonomy" id="706552"/>
    <lineage>
        <taxon>Eukaryota</taxon>
        <taxon>Viridiplantae</taxon>
        <taxon>Chlorophyta</taxon>
        <taxon>core chlorophytes</taxon>
        <taxon>Trebouxiophyceae</taxon>
        <taxon>Trebouxiales</taxon>
        <taxon>Trebouxiaceae</taxon>
        <taxon>Symbiochloris</taxon>
    </lineage>
</organism>
<comment type="similarity">
    <text evidence="1">Belongs to the thioredoxin family.</text>
</comment>
<dbReference type="SUPFAM" id="SSF52833">
    <property type="entry name" value="Thioredoxin-like"/>
    <property type="match status" value="1"/>
</dbReference>
<dbReference type="PANTHER" id="PTHR43601">
    <property type="entry name" value="THIOREDOXIN, MITOCHONDRIAL"/>
    <property type="match status" value="1"/>
</dbReference>
<dbReference type="EMBL" id="JALJOQ010000037">
    <property type="protein sequence ID" value="KAK9806552.1"/>
    <property type="molecule type" value="Genomic_DNA"/>
</dbReference>
<dbReference type="CDD" id="cd02947">
    <property type="entry name" value="TRX_family"/>
    <property type="match status" value="1"/>
</dbReference>
<feature type="domain" description="Thioredoxin" evidence="2">
    <location>
        <begin position="67"/>
        <end position="195"/>
    </location>
</feature>
<dbReference type="AlphaFoldDB" id="A0AAW1PCD2"/>
<evidence type="ECO:0000256" key="1">
    <source>
        <dbReference type="ARBA" id="ARBA00008987"/>
    </source>
</evidence>
<evidence type="ECO:0000313" key="3">
    <source>
        <dbReference type="EMBL" id="KAK9806552.1"/>
    </source>
</evidence>
<reference evidence="3 4" key="1">
    <citation type="journal article" date="2024" name="Nat. Commun.">
        <title>Phylogenomics reveals the evolutionary origins of lichenization in chlorophyte algae.</title>
        <authorList>
            <person name="Puginier C."/>
            <person name="Libourel C."/>
            <person name="Otte J."/>
            <person name="Skaloud P."/>
            <person name="Haon M."/>
            <person name="Grisel S."/>
            <person name="Petersen M."/>
            <person name="Berrin J.G."/>
            <person name="Delaux P.M."/>
            <person name="Dal Grande F."/>
            <person name="Keller J."/>
        </authorList>
    </citation>
    <scope>NUCLEOTIDE SEQUENCE [LARGE SCALE GENOMIC DNA]</scope>
    <source>
        <strain evidence="3 4">SAG 2036</strain>
    </source>
</reference>
<proteinExistence type="inferred from homology"/>
<dbReference type="InterPro" id="IPR036249">
    <property type="entry name" value="Thioredoxin-like_sf"/>
</dbReference>
<evidence type="ECO:0000259" key="2">
    <source>
        <dbReference type="PROSITE" id="PS51352"/>
    </source>
</evidence>
<dbReference type="GO" id="GO:0045454">
    <property type="term" value="P:cell redox homeostasis"/>
    <property type="evidence" value="ECO:0007669"/>
    <property type="project" value="TreeGrafter"/>
</dbReference>
<dbReference type="Proteomes" id="UP001465755">
    <property type="component" value="Unassembled WGS sequence"/>
</dbReference>
<keyword evidence="4" id="KW-1185">Reference proteome</keyword>
<name>A0AAW1PCD2_9CHLO</name>
<comment type="caution">
    <text evidence="3">The sequence shown here is derived from an EMBL/GenBank/DDBJ whole genome shotgun (WGS) entry which is preliminary data.</text>
</comment>